<keyword evidence="4" id="KW-1133">Transmembrane helix</keyword>
<dbReference type="SUPFAM" id="SSF55874">
    <property type="entry name" value="ATPase domain of HSP90 chaperone/DNA topoisomerase II/histidine kinase"/>
    <property type="match status" value="1"/>
</dbReference>
<dbReference type="PANTHER" id="PTHR24421:SF61">
    <property type="entry name" value="OXYGEN SENSOR HISTIDINE KINASE NREB"/>
    <property type="match status" value="1"/>
</dbReference>
<proteinExistence type="predicted"/>
<dbReference type="RefSeq" id="WP_192792847.1">
    <property type="nucleotide sequence ID" value="NZ_JADBEK010000001.1"/>
</dbReference>
<evidence type="ECO:0000313" key="7">
    <source>
        <dbReference type="Proteomes" id="UP000633509"/>
    </source>
</evidence>
<feature type="transmembrane region" description="Helical" evidence="4">
    <location>
        <begin position="174"/>
        <end position="194"/>
    </location>
</feature>
<dbReference type="InterPro" id="IPR050482">
    <property type="entry name" value="Sensor_HK_TwoCompSys"/>
</dbReference>
<dbReference type="SMART" id="SM00387">
    <property type="entry name" value="HATPase_c"/>
    <property type="match status" value="1"/>
</dbReference>
<dbReference type="Pfam" id="PF02518">
    <property type="entry name" value="HATPase_c"/>
    <property type="match status" value="1"/>
</dbReference>
<dbReference type="InterPro" id="IPR029016">
    <property type="entry name" value="GAF-like_dom_sf"/>
</dbReference>
<feature type="transmembrane region" description="Helical" evidence="4">
    <location>
        <begin position="338"/>
        <end position="362"/>
    </location>
</feature>
<feature type="transmembrane region" description="Helical" evidence="4">
    <location>
        <begin position="102"/>
        <end position="125"/>
    </location>
</feature>
<evidence type="ECO:0000256" key="4">
    <source>
        <dbReference type="SAM" id="Phobius"/>
    </source>
</evidence>
<dbReference type="SUPFAM" id="SSF55781">
    <property type="entry name" value="GAF domain-like"/>
    <property type="match status" value="1"/>
</dbReference>
<feature type="transmembrane region" description="Helical" evidence="4">
    <location>
        <begin position="368"/>
        <end position="388"/>
    </location>
</feature>
<keyword evidence="7" id="KW-1185">Reference proteome</keyword>
<dbReference type="Gene3D" id="3.30.565.10">
    <property type="entry name" value="Histidine kinase-like ATPase, C-terminal domain"/>
    <property type="match status" value="1"/>
</dbReference>
<dbReference type="PANTHER" id="PTHR24421">
    <property type="entry name" value="NITRATE/NITRITE SENSOR PROTEIN NARX-RELATED"/>
    <property type="match status" value="1"/>
</dbReference>
<sequence>MAIVLVVLGVVATAAGLDAPSDGSVVPLGWHAGGVAVDVPGASGGAGLRTGDLVTGVGGHRLADGLGVVPRPRPGTTLVYDVVRERPVTVAVRVGRPDPYPLLVAGWGDLVFVLALAGLAVALYLRRPEEPATAPLLVLAAGLLGSTLTVTVGLPVLALATGGAQLWLFHLNTIVAYSISWGGLLAFTVAFTAPRPLPARSRRGMAVAYATPPAAMALWSAIAAPLAPNALGWLGLVHSGQTAVVAATLVTSTVWGFAGYRRNPDPLTRARMRWLMAGGAAATLLSLAGWHLPELLAGARPLPAGALGLSALPFVAGIGVALRRHRLFDIERLANRSLVYASVVAILVAGYAAVVALLVSGLGLSQPVAAALTAAGAALALAPLRALAQGTVNRVMYGDRHDPSAALTRLGTRLQAVLLPADVLPAIVETVARSLRVPHAAIELVDGSGTGHLATQYGVPAGEVHVEPLRYHGTLIGHLRVSARGSDDPLDPVDLGLIASLAQQVGTAVQAVRLHDDLVRSRAEVVASREDERRRLRRDLHDGLGPTLAAIRIKAGLAARDVPPGSAARQQLDEISAEAAASLTDVRRLVEALRPPALDELGVIGAIRARAAALSGTMSIEVVGAERLPALPAAVETAAYRIAVEAITNAARHSEATHCTATLTPSDGGVEVTVRDNGRGLGPDHTAGVGIRSMRERAAEVGGVWSMRSPPGGGTHIRAFLPTSLGGDHDQADPRR</sequence>
<feature type="transmembrane region" description="Helical" evidence="4">
    <location>
        <begin position="137"/>
        <end position="162"/>
    </location>
</feature>
<dbReference type="Pfam" id="PF07730">
    <property type="entry name" value="HisKA_3"/>
    <property type="match status" value="1"/>
</dbReference>
<dbReference type="InterPro" id="IPR003594">
    <property type="entry name" value="HATPase_dom"/>
</dbReference>
<dbReference type="Gene3D" id="3.30.450.40">
    <property type="match status" value="1"/>
</dbReference>
<comment type="caution">
    <text evidence="6">The sequence shown here is derived from an EMBL/GenBank/DDBJ whole genome shotgun (WGS) entry which is preliminary data.</text>
</comment>
<organism evidence="6 7">
    <name type="scientific">Nonomuraea angiospora</name>
    <dbReference type="NCBI Taxonomy" id="46172"/>
    <lineage>
        <taxon>Bacteria</taxon>
        <taxon>Bacillati</taxon>
        <taxon>Actinomycetota</taxon>
        <taxon>Actinomycetes</taxon>
        <taxon>Streptosporangiales</taxon>
        <taxon>Streptosporangiaceae</taxon>
        <taxon>Nonomuraea</taxon>
    </lineage>
</organism>
<dbReference type="GO" id="GO:0016301">
    <property type="term" value="F:kinase activity"/>
    <property type="evidence" value="ECO:0007669"/>
    <property type="project" value="UniProtKB-KW"/>
</dbReference>
<protein>
    <submittedName>
        <fullName evidence="6">Signal transduction histidine kinase</fullName>
    </submittedName>
</protein>
<accession>A0ABR9MKT1</accession>
<feature type="transmembrane region" description="Helical" evidence="4">
    <location>
        <begin position="206"/>
        <end position="227"/>
    </location>
</feature>
<evidence type="ECO:0000256" key="1">
    <source>
        <dbReference type="ARBA" id="ARBA00022679"/>
    </source>
</evidence>
<feature type="transmembrane region" description="Helical" evidence="4">
    <location>
        <begin position="304"/>
        <end position="322"/>
    </location>
</feature>
<dbReference type="CDD" id="cd16917">
    <property type="entry name" value="HATPase_UhpB-NarQ-NarX-like"/>
    <property type="match status" value="1"/>
</dbReference>
<evidence type="ECO:0000259" key="5">
    <source>
        <dbReference type="SMART" id="SM00387"/>
    </source>
</evidence>
<reference evidence="6 7" key="1">
    <citation type="submission" date="2020-10" db="EMBL/GenBank/DDBJ databases">
        <title>Sequencing the genomes of 1000 actinobacteria strains.</title>
        <authorList>
            <person name="Klenk H.-P."/>
        </authorList>
    </citation>
    <scope>NUCLEOTIDE SEQUENCE [LARGE SCALE GENOMIC DNA]</scope>
    <source>
        <strain evidence="6 7">DSM 43173</strain>
    </source>
</reference>
<feature type="transmembrane region" description="Helical" evidence="4">
    <location>
        <begin position="272"/>
        <end position="292"/>
    </location>
</feature>
<keyword evidence="4" id="KW-0812">Transmembrane</keyword>
<keyword evidence="3" id="KW-0902">Two-component regulatory system</keyword>
<dbReference type="InterPro" id="IPR011712">
    <property type="entry name" value="Sig_transdc_His_kin_sub3_dim/P"/>
</dbReference>
<name>A0ABR9MKT1_9ACTN</name>
<dbReference type="EMBL" id="JADBEK010000001">
    <property type="protein sequence ID" value="MBE1593508.1"/>
    <property type="molecule type" value="Genomic_DNA"/>
</dbReference>
<keyword evidence="4" id="KW-0472">Membrane</keyword>
<dbReference type="InterPro" id="IPR036890">
    <property type="entry name" value="HATPase_C_sf"/>
</dbReference>
<gene>
    <name evidence="6" type="ORF">H4W80_011766</name>
</gene>
<evidence type="ECO:0000256" key="3">
    <source>
        <dbReference type="ARBA" id="ARBA00023012"/>
    </source>
</evidence>
<dbReference type="Gene3D" id="1.20.5.1930">
    <property type="match status" value="1"/>
</dbReference>
<feature type="transmembrane region" description="Helical" evidence="4">
    <location>
        <begin position="239"/>
        <end position="260"/>
    </location>
</feature>
<keyword evidence="1" id="KW-0808">Transferase</keyword>
<keyword evidence="2 6" id="KW-0418">Kinase</keyword>
<evidence type="ECO:0000313" key="6">
    <source>
        <dbReference type="EMBL" id="MBE1593508.1"/>
    </source>
</evidence>
<feature type="domain" description="Histidine kinase/HSP90-like ATPase" evidence="5">
    <location>
        <begin position="634"/>
        <end position="725"/>
    </location>
</feature>
<dbReference type="Proteomes" id="UP000633509">
    <property type="component" value="Unassembled WGS sequence"/>
</dbReference>
<evidence type="ECO:0000256" key="2">
    <source>
        <dbReference type="ARBA" id="ARBA00022777"/>
    </source>
</evidence>